<gene>
    <name evidence="9" type="ORF">FCN74_10650</name>
</gene>
<keyword evidence="6" id="KW-0175">Coiled coil</keyword>
<dbReference type="InterPro" id="IPR005229">
    <property type="entry name" value="YicC/YloC-like"/>
</dbReference>
<dbReference type="NCBIfam" id="TIGR00255">
    <property type="entry name" value="YicC/YloC family endoribonuclease"/>
    <property type="match status" value="1"/>
</dbReference>
<organism evidence="9 10">
    <name type="scientific">Mesohalobacter halotolerans</name>
    <dbReference type="NCBI Taxonomy" id="1883405"/>
    <lineage>
        <taxon>Bacteria</taxon>
        <taxon>Pseudomonadati</taxon>
        <taxon>Bacteroidota</taxon>
        <taxon>Flavobacteriia</taxon>
        <taxon>Flavobacteriales</taxon>
        <taxon>Flavobacteriaceae</taxon>
        <taxon>Mesohalobacter</taxon>
    </lineage>
</organism>
<accession>A0A4U5TQW1</accession>
<dbReference type="GO" id="GO:0004521">
    <property type="term" value="F:RNA endonuclease activity"/>
    <property type="evidence" value="ECO:0007669"/>
    <property type="project" value="InterPro"/>
</dbReference>
<evidence type="ECO:0000259" key="7">
    <source>
        <dbReference type="Pfam" id="PF03755"/>
    </source>
</evidence>
<dbReference type="EMBL" id="SWMU01000004">
    <property type="protein sequence ID" value="TKS55754.1"/>
    <property type="molecule type" value="Genomic_DNA"/>
</dbReference>
<evidence type="ECO:0000256" key="3">
    <source>
        <dbReference type="ARBA" id="ARBA00022759"/>
    </source>
</evidence>
<keyword evidence="10" id="KW-1185">Reference proteome</keyword>
<evidence type="ECO:0000313" key="9">
    <source>
        <dbReference type="EMBL" id="TKS55754.1"/>
    </source>
</evidence>
<dbReference type="Proteomes" id="UP000306552">
    <property type="component" value="Unassembled WGS sequence"/>
</dbReference>
<evidence type="ECO:0000259" key="8">
    <source>
        <dbReference type="Pfam" id="PF08340"/>
    </source>
</evidence>
<feature type="domain" description="Endoribonuclease YicC-like N-terminal" evidence="7">
    <location>
        <begin position="2"/>
        <end position="155"/>
    </location>
</feature>
<keyword evidence="3" id="KW-0255">Endonuclease</keyword>
<feature type="domain" description="Endoribonuclease YicC-like C-terminal" evidence="8">
    <location>
        <begin position="172"/>
        <end position="288"/>
    </location>
</feature>
<comment type="cofactor">
    <cofactor evidence="1">
        <name>a divalent metal cation</name>
        <dbReference type="ChEBI" id="CHEBI:60240"/>
    </cofactor>
</comment>
<dbReference type="OrthoDB" id="9771229at2"/>
<name>A0A4U5TQW1_9FLAO</name>
<keyword evidence="2" id="KW-0540">Nuclease</keyword>
<comment type="similarity">
    <text evidence="5">Belongs to the YicC/YloC family.</text>
</comment>
<dbReference type="InterPro" id="IPR013551">
    <property type="entry name" value="YicC-like_C"/>
</dbReference>
<proteinExistence type="inferred from homology"/>
<dbReference type="Pfam" id="PF08340">
    <property type="entry name" value="YicC-like_C"/>
    <property type="match status" value="1"/>
</dbReference>
<dbReference type="InterPro" id="IPR013527">
    <property type="entry name" value="YicC-like_N"/>
</dbReference>
<dbReference type="Pfam" id="PF03755">
    <property type="entry name" value="YicC-like_N"/>
    <property type="match status" value="1"/>
</dbReference>
<evidence type="ECO:0000256" key="5">
    <source>
        <dbReference type="ARBA" id="ARBA00035648"/>
    </source>
</evidence>
<evidence type="ECO:0000256" key="6">
    <source>
        <dbReference type="SAM" id="Coils"/>
    </source>
</evidence>
<comment type="caution">
    <text evidence="9">The sequence shown here is derived from an EMBL/GenBank/DDBJ whole genome shotgun (WGS) entry which is preliminary data.</text>
</comment>
<dbReference type="PANTHER" id="PTHR30636">
    <property type="entry name" value="UPF0701 PROTEIN YICC"/>
    <property type="match status" value="1"/>
</dbReference>
<evidence type="ECO:0000313" key="10">
    <source>
        <dbReference type="Proteomes" id="UP000306552"/>
    </source>
</evidence>
<dbReference type="AlphaFoldDB" id="A0A4U5TQW1"/>
<keyword evidence="4" id="KW-0378">Hydrolase</keyword>
<evidence type="ECO:0000256" key="1">
    <source>
        <dbReference type="ARBA" id="ARBA00001968"/>
    </source>
</evidence>
<evidence type="ECO:0000256" key="2">
    <source>
        <dbReference type="ARBA" id="ARBA00022722"/>
    </source>
</evidence>
<reference evidence="9 10" key="1">
    <citation type="submission" date="2019-04" db="EMBL/GenBank/DDBJ databases">
        <title>Psychroflexus halotolerans sp. nov., isolated from a marine solar saltern.</title>
        <authorList>
            <person name="Feng X."/>
        </authorList>
    </citation>
    <scope>NUCLEOTIDE SEQUENCE [LARGE SCALE GENOMIC DNA]</scope>
    <source>
        <strain evidence="9 10">WDS2C27</strain>
    </source>
</reference>
<sequence>MIQSMTGYGKATAVLNDKHIDVEIRTLNSKNIDVNFRMPSDLRLFELDWRKNIIKTLKRGKIDVQINIENAQQSQNITFNKPLVKSYIENLQDIISVRDVMDKAKLLEIAMSLPDAFQSQEYEMTKDDQIKLNTALNKALQQVETFRHQEGENLMETFKNNLEEIERHLKRIKEIDQSRVEKVKTRLKSTLEDLSLDYDKNRFEQELIYYIEKYDISEEKTRLKSHLNYFRETLNLAESNGKKLNFISQEMGREINTIGSKANDAEIQNLVVEMKDQLEKIKEQMLNIL</sequence>
<dbReference type="PANTHER" id="PTHR30636:SF3">
    <property type="entry name" value="UPF0701 PROTEIN YICC"/>
    <property type="match status" value="1"/>
</dbReference>
<evidence type="ECO:0000256" key="4">
    <source>
        <dbReference type="ARBA" id="ARBA00022801"/>
    </source>
</evidence>
<dbReference type="RefSeq" id="WP_138932582.1">
    <property type="nucleotide sequence ID" value="NZ_SWMU01000004.1"/>
</dbReference>
<feature type="coiled-coil region" evidence="6">
    <location>
        <begin position="148"/>
        <end position="175"/>
    </location>
</feature>
<protein>
    <submittedName>
        <fullName evidence="9">YicC family protein</fullName>
    </submittedName>
</protein>
<dbReference type="GO" id="GO:0016787">
    <property type="term" value="F:hydrolase activity"/>
    <property type="evidence" value="ECO:0007669"/>
    <property type="project" value="UniProtKB-KW"/>
</dbReference>